<dbReference type="EC" id="3.2.1.1" evidence="3"/>
<keyword evidence="4" id="KW-0964">Secreted</keyword>
<feature type="region of interest" description="Disordered" evidence="7">
    <location>
        <begin position="523"/>
        <end position="587"/>
    </location>
</feature>
<sequence>MHRRADAAPRRPLAPRAAATLLATGLVLVGAALPAQAAPAGYARWAPLTGTSGNLVTTMTQRPAGFPVAAVRSTGVAGSGVGVQSGASTFLAPQTPPGAVYGSSRDQGYLNLRPAGLNAGPPSVTTYTFERPTPASGWTFVLGDVDADAVVVTATGADGAAVDPADLGFSGVFNSCARGVTPKPTCGPPGNDGTDLPSWDEGTATLRGNEGALDTAGASGWFQPRTALRTLTFRYSQRAGSPVYQTWFSSLQFDLAGTVSAPDDLAGGLLVELFDPSGAKVGETRTDDDGGYRFPGRAPYDGYRVRLTAPEGLTSDNPLSRTVDLGAADRTDVDFALRALEPVPVSGTVTTDDGEPLAGVTVTLTDAGGGTREDVTDAAGRYRFERVPDGADYGLAVTPPRGATASPVRREVSVPVGSEEPVSRQDFTVTPAAVPATGVVEGTVADVAGDPVADAEVTLEPTTTDADAVTATSDEDGRFVVPGLEPGPYRATLDPPEGYRTPEGQTVVVVDEDRVELAFVLEPVATGPEPTGPGPTEPAPSEPGPTSTQPDPQPVASTSAPAVGPTTAGPAGDGTGGALAATGGPSAGAGVLALLATVVGAGLLLRSRRSRS</sequence>
<dbReference type="InterPro" id="IPR013784">
    <property type="entry name" value="Carb-bd-like_fold"/>
</dbReference>
<keyword evidence="8" id="KW-0812">Transmembrane</keyword>
<evidence type="ECO:0000256" key="7">
    <source>
        <dbReference type="SAM" id="MobiDB-lite"/>
    </source>
</evidence>
<comment type="caution">
    <text evidence="10">The sequence shown here is derived from an EMBL/GenBank/DDBJ whole genome shotgun (WGS) entry which is preliminary data.</text>
</comment>
<accession>A0ABS4Z8T5</accession>
<keyword evidence="8" id="KW-0472">Membrane</keyword>
<dbReference type="Pfam" id="PF13620">
    <property type="entry name" value="CarboxypepD_reg"/>
    <property type="match status" value="2"/>
</dbReference>
<dbReference type="SUPFAM" id="SSF49464">
    <property type="entry name" value="Carboxypeptidase regulatory domain-like"/>
    <property type="match status" value="1"/>
</dbReference>
<evidence type="ECO:0000313" key="11">
    <source>
        <dbReference type="Proteomes" id="UP000758168"/>
    </source>
</evidence>
<feature type="chain" id="PRO_5046471634" description="alpha-amylase" evidence="9">
    <location>
        <begin position="38"/>
        <end position="612"/>
    </location>
</feature>
<comment type="similarity">
    <text evidence="2">Belongs to the serine-aspartate repeat-containing protein (SDr) family.</text>
</comment>
<dbReference type="SUPFAM" id="SSF49478">
    <property type="entry name" value="Cna protein B-type domain"/>
    <property type="match status" value="1"/>
</dbReference>
<evidence type="ECO:0000256" key="8">
    <source>
        <dbReference type="SAM" id="Phobius"/>
    </source>
</evidence>
<feature type="region of interest" description="Disordered" evidence="7">
    <location>
        <begin position="393"/>
        <end position="419"/>
    </location>
</feature>
<proteinExistence type="inferred from homology"/>
<feature type="transmembrane region" description="Helical" evidence="8">
    <location>
        <begin position="587"/>
        <end position="605"/>
    </location>
</feature>
<dbReference type="Gene3D" id="2.60.40.1120">
    <property type="entry name" value="Carboxypeptidase-like, regulatory domain"/>
    <property type="match status" value="1"/>
</dbReference>
<evidence type="ECO:0000313" key="10">
    <source>
        <dbReference type="EMBL" id="MBP2417466.1"/>
    </source>
</evidence>
<keyword evidence="8" id="KW-1133">Transmembrane helix</keyword>
<comment type="catalytic activity">
    <reaction evidence="1">
        <text>Endohydrolysis of (1-&gt;4)-alpha-D-glucosidic linkages in polysaccharides containing three or more (1-&gt;4)-alpha-linked D-glucose units.</text>
        <dbReference type="EC" id="3.2.1.1"/>
    </reaction>
</comment>
<dbReference type="Proteomes" id="UP000758168">
    <property type="component" value="Unassembled WGS sequence"/>
</dbReference>
<dbReference type="PANTHER" id="PTHR36108:SF13">
    <property type="entry name" value="COLOSSIN-B-RELATED"/>
    <property type="match status" value="1"/>
</dbReference>
<dbReference type="EMBL" id="JAGIOB010000001">
    <property type="protein sequence ID" value="MBP2417466.1"/>
    <property type="molecule type" value="Genomic_DNA"/>
</dbReference>
<feature type="region of interest" description="Disordered" evidence="7">
    <location>
        <begin position="467"/>
        <end position="502"/>
    </location>
</feature>
<reference evidence="10 11" key="1">
    <citation type="submission" date="2021-03" db="EMBL/GenBank/DDBJ databases">
        <title>Sequencing the genomes of 1000 actinobacteria strains.</title>
        <authorList>
            <person name="Klenk H.-P."/>
        </authorList>
    </citation>
    <scope>NUCLEOTIDE SEQUENCE [LARGE SCALE GENOMIC DNA]</scope>
    <source>
        <strain evidence="10 11">DSM 12936</strain>
    </source>
</reference>
<dbReference type="PANTHER" id="PTHR36108">
    <property type="entry name" value="COLOSSIN-B-RELATED"/>
    <property type="match status" value="1"/>
</dbReference>
<evidence type="ECO:0000256" key="6">
    <source>
        <dbReference type="ARBA" id="ARBA00030238"/>
    </source>
</evidence>
<gene>
    <name evidence="10" type="ORF">JOF54_002388</name>
</gene>
<protein>
    <recommendedName>
        <fullName evidence="3">alpha-amylase</fullName>
        <ecNumber evidence="3">3.2.1.1</ecNumber>
    </recommendedName>
    <alternativeName>
        <fullName evidence="6">1,4-alpha-D-glucan glucanohydrolase</fullName>
    </alternativeName>
</protein>
<evidence type="ECO:0000256" key="1">
    <source>
        <dbReference type="ARBA" id="ARBA00000548"/>
    </source>
</evidence>
<keyword evidence="11" id="KW-1185">Reference proteome</keyword>
<feature type="compositionally biased region" description="Low complexity" evidence="7">
    <location>
        <begin position="556"/>
        <end position="570"/>
    </location>
</feature>
<dbReference type="InterPro" id="IPR008969">
    <property type="entry name" value="CarboxyPept-like_regulatory"/>
</dbReference>
<evidence type="ECO:0000256" key="4">
    <source>
        <dbReference type="ARBA" id="ARBA00022525"/>
    </source>
</evidence>
<evidence type="ECO:0000256" key="9">
    <source>
        <dbReference type="SAM" id="SignalP"/>
    </source>
</evidence>
<dbReference type="SUPFAM" id="SSF49452">
    <property type="entry name" value="Starch-binding domain-like"/>
    <property type="match status" value="1"/>
</dbReference>
<name>A0ABS4Z8T5_9ACTN</name>
<evidence type="ECO:0000256" key="3">
    <source>
        <dbReference type="ARBA" id="ARBA00012595"/>
    </source>
</evidence>
<keyword evidence="5 9" id="KW-0732">Signal</keyword>
<dbReference type="RefSeq" id="WP_210056045.1">
    <property type="nucleotide sequence ID" value="NZ_BAAAMH010000003.1"/>
</dbReference>
<organism evidence="10 11">
    <name type="scientific">Microlunatus capsulatus</name>
    <dbReference type="NCBI Taxonomy" id="99117"/>
    <lineage>
        <taxon>Bacteria</taxon>
        <taxon>Bacillati</taxon>
        <taxon>Actinomycetota</taxon>
        <taxon>Actinomycetes</taxon>
        <taxon>Propionibacteriales</taxon>
        <taxon>Propionibacteriaceae</taxon>
        <taxon>Microlunatus</taxon>
    </lineage>
</organism>
<evidence type="ECO:0000256" key="5">
    <source>
        <dbReference type="ARBA" id="ARBA00022729"/>
    </source>
</evidence>
<dbReference type="InterPro" id="IPR013783">
    <property type="entry name" value="Ig-like_fold"/>
</dbReference>
<feature type="compositionally biased region" description="Low complexity" evidence="7">
    <location>
        <begin position="578"/>
        <end position="587"/>
    </location>
</feature>
<evidence type="ECO:0000256" key="2">
    <source>
        <dbReference type="ARBA" id="ARBA00007257"/>
    </source>
</evidence>
<dbReference type="Gene3D" id="2.60.40.10">
    <property type="entry name" value="Immunoglobulins"/>
    <property type="match status" value="2"/>
</dbReference>
<feature type="compositionally biased region" description="Pro residues" evidence="7">
    <location>
        <begin position="530"/>
        <end position="543"/>
    </location>
</feature>
<feature type="signal peptide" evidence="9">
    <location>
        <begin position="1"/>
        <end position="37"/>
    </location>
</feature>